<dbReference type="OrthoDB" id="9919688at2"/>
<evidence type="ECO:0000313" key="2">
    <source>
        <dbReference type="Proteomes" id="UP000014127"/>
    </source>
</evidence>
<organism evidence="1 2">
    <name type="scientific">Enterococcus dispar ATCC 51266</name>
    <dbReference type="NCBI Taxonomy" id="1139219"/>
    <lineage>
        <taxon>Bacteria</taxon>
        <taxon>Bacillati</taxon>
        <taxon>Bacillota</taxon>
        <taxon>Bacilli</taxon>
        <taxon>Lactobacillales</taxon>
        <taxon>Enterococcaceae</taxon>
        <taxon>Enterococcus</taxon>
    </lineage>
</organism>
<dbReference type="PATRIC" id="fig|1139219.3.peg.881"/>
<reference evidence="1 2" key="1">
    <citation type="submission" date="2013-03" db="EMBL/GenBank/DDBJ databases">
        <title>The Genome Sequence of Enterococcus dispar ATCC_51266 (Illumina only assembly).</title>
        <authorList>
            <consortium name="The Broad Institute Genomics Platform"/>
            <consortium name="The Broad Institute Genome Sequencing Center for Infectious Disease"/>
            <person name="Earl A."/>
            <person name="Russ C."/>
            <person name="Gilmore M."/>
            <person name="Surin D."/>
            <person name="Walker B."/>
            <person name="Young S."/>
            <person name="Zeng Q."/>
            <person name="Gargeya S."/>
            <person name="Fitzgerald M."/>
            <person name="Haas B."/>
            <person name="Abouelleil A."/>
            <person name="Allen A.W."/>
            <person name="Alvarado L."/>
            <person name="Arachchi H.M."/>
            <person name="Berlin A.M."/>
            <person name="Chapman S.B."/>
            <person name="Gainer-Dewar J."/>
            <person name="Goldberg J."/>
            <person name="Griggs A."/>
            <person name="Gujja S."/>
            <person name="Hansen M."/>
            <person name="Howarth C."/>
            <person name="Imamovic A."/>
            <person name="Ireland A."/>
            <person name="Larimer J."/>
            <person name="McCowan C."/>
            <person name="Murphy C."/>
            <person name="Pearson M."/>
            <person name="Poon T.W."/>
            <person name="Priest M."/>
            <person name="Roberts A."/>
            <person name="Saif S."/>
            <person name="Shea T."/>
            <person name="Sisk P."/>
            <person name="Sykes S."/>
            <person name="Wortman J."/>
            <person name="Nusbaum C."/>
            <person name="Birren B."/>
        </authorList>
    </citation>
    <scope>NUCLEOTIDE SEQUENCE [LARGE SCALE GENOMIC DNA]</scope>
    <source>
        <strain evidence="1 2">ATCC 51266</strain>
    </source>
</reference>
<dbReference type="EMBL" id="AHYR01000004">
    <property type="protein sequence ID" value="EOT42554.1"/>
    <property type="molecule type" value="Genomic_DNA"/>
</dbReference>
<dbReference type="RefSeq" id="WP_016172095.1">
    <property type="nucleotide sequence ID" value="NZ_ASWK01000001.1"/>
</dbReference>
<protein>
    <submittedName>
        <fullName evidence="1">Uncharacterized protein</fullName>
    </submittedName>
</protein>
<gene>
    <name evidence="1" type="ORF">OMK_00914</name>
</gene>
<dbReference type="HOGENOM" id="CLU_2093001_0_0_9"/>
<dbReference type="AlphaFoldDB" id="S0KCC4"/>
<accession>S0KCC4</accession>
<comment type="caution">
    <text evidence="1">The sequence shown here is derived from an EMBL/GenBank/DDBJ whole genome shotgun (WGS) entry which is preliminary data.</text>
</comment>
<dbReference type="Proteomes" id="UP000014127">
    <property type="component" value="Unassembled WGS sequence"/>
</dbReference>
<proteinExistence type="predicted"/>
<name>S0KCC4_9ENTE</name>
<evidence type="ECO:0000313" key="1">
    <source>
        <dbReference type="EMBL" id="EOT42554.1"/>
    </source>
</evidence>
<keyword evidence="2" id="KW-1185">Reference proteome</keyword>
<sequence>MTPNAETITLTKLFGNKRVHTIHFNKTGAKCFHIKVHEGTIHVSHNRYSMDSGNWLDVPKNDTDTQSHHLLKAGEEKTIHYTIGKIYHQPDKIFIMNHHLFQSARFSIYEITAENI</sequence>